<dbReference type="AlphaFoldDB" id="A0A2N0AGC1"/>
<dbReference type="OrthoDB" id="332062at2"/>
<accession>A0A2N0AGC1</accession>
<name>A0A2N0AGC1_9LEPT</name>
<dbReference type="EMBL" id="NPDX01000006">
    <property type="protein sequence ID" value="PJZ83338.1"/>
    <property type="molecule type" value="Genomic_DNA"/>
</dbReference>
<sequence length="84" mass="9825">MSRITVVLFLSFLTCAQLSREEQFRVECETTRKRSYLFMLPILERHTTGGNTEQNSLVWIGNTEIAYKKCMSEADKNKFNLRSN</sequence>
<evidence type="ECO:0000313" key="1">
    <source>
        <dbReference type="EMBL" id="PJZ83338.1"/>
    </source>
</evidence>
<reference evidence="1 2" key="1">
    <citation type="submission" date="2017-07" db="EMBL/GenBank/DDBJ databases">
        <title>Leptospira spp. isolated from tropical soils.</title>
        <authorList>
            <person name="Thibeaux R."/>
            <person name="Iraola G."/>
            <person name="Ferres I."/>
            <person name="Bierque E."/>
            <person name="Girault D."/>
            <person name="Soupe-Gilbert M.-E."/>
            <person name="Picardeau M."/>
            <person name="Goarant C."/>
        </authorList>
    </citation>
    <scope>NUCLEOTIDE SEQUENCE [LARGE SCALE GENOMIC DNA]</scope>
    <source>
        <strain evidence="1 2">FH2-B-A1</strain>
    </source>
</reference>
<keyword evidence="2" id="KW-1185">Reference proteome</keyword>
<evidence type="ECO:0000313" key="2">
    <source>
        <dbReference type="Proteomes" id="UP000232145"/>
    </source>
</evidence>
<proteinExistence type="predicted"/>
<protein>
    <submittedName>
        <fullName evidence="1">Uncharacterized protein</fullName>
    </submittedName>
</protein>
<comment type="caution">
    <text evidence="1">The sequence shown here is derived from an EMBL/GenBank/DDBJ whole genome shotgun (WGS) entry which is preliminary data.</text>
</comment>
<organism evidence="1 2">
    <name type="scientific">Leptospira harrisiae</name>
    <dbReference type="NCBI Taxonomy" id="2023189"/>
    <lineage>
        <taxon>Bacteria</taxon>
        <taxon>Pseudomonadati</taxon>
        <taxon>Spirochaetota</taxon>
        <taxon>Spirochaetia</taxon>
        <taxon>Leptospirales</taxon>
        <taxon>Leptospiraceae</taxon>
        <taxon>Leptospira</taxon>
    </lineage>
</organism>
<gene>
    <name evidence="1" type="ORF">CH364_16830</name>
</gene>
<dbReference type="RefSeq" id="WP_100744868.1">
    <property type="nucleotide sequence ID" value="NZ_NPDW01000003.1"/>
</dbReference>
<dbReference type="Proteomes" id="UP000232145">
    <property type="component" value="Unassembled WGS sequence"/>
</dbReference>